<evidence type="ECO:0000313" key="9">
    <source>
        <dbReference type="Proteomes" id="UP000553766"/>
    </source>
</evidence>
<feature type="transmembrane region" description="Helical" evidence="6">
    <location>
        <begin position="79"/>
        <end position="98"/>
    </location>
</feature>
<evidence type="ECO:0000256" key="6">
    <source>
        <dbReference type="SAM" id="Phobius"/>
    </source>
</evidence>
<dbReference type="InterPro" id="IPR036259">
    <property type="entry name" value="MFS_trans_sf"/>
</dbReference>
<feature type="transmembrane region" description="Helical" evidence="6">
    <location>
        <begin position="277"/>
        <end position="294"/>
    </location>
</feature>
<evidence type="ECO:0000256" key="4">
    <source>
        <dbReference type="ARBA" id="ARBA00022989"/>
    </source>
</evidence>
<gene>
    <name evidence="8" type="ORF">FHS89_003230</name>
</gene>
<dbReference type="Proteomes" id="UP000553766">
    <property type="component" value="Unassembled WGS sequence"/>
</dbReference>
<organism evidence="8 9">
    <name type="scientific">Rubricella aquisinus</name>
    <dbReference type="NCBI Taxonomy" id="2028108"/>
    <lineage>
        <taxon>Bacteria</taxon>
        <taxon>Pseudomonadati</taxon>
        <taxon>Pseudomonadota</taxon>
        <taxon>Alphaproteobacteria</taxon>
        <taxon>Rhodobacterales</taxon>
        <taxon>Paracoccaceae</taxon>
        <taxon>Rubricella</taxon>
    </lineage>
</organism>
<feature type="transmembrane region" description="Helical" evidence="6">
    <location>
        <begin position="364"/>
        <end position="386"/>
    </location>
</feature>
<feature type="transmembrane region" description="Helical" evidence="6">
    <location>
        <begin position="300"/>
        <end position="325"/>
    </location>
</feature>
<name>A0A840WT55_9RHOB</name>
<keyword evidence="5 6" id="KW-0472">Membrane</keyword>
<dbReference type="PROSITE" id="PS50850">
    <property type="entry name" value="MFS"/>
    <property type="match status" value="1"/>
</dbReference>
<evidence type="ECO:0000256" key="3">
    <source>
        <dbReference type="ARBA" id="ARBA00022692"/>
    </source>
</evidence>
<evidence type="ECO:0000256" key="1">
    <source>
        <dbReference type="ARBA" id="ARBA00004651"/>
    </source>
</evidence>
<keyword evidence="9" id="KW-1185">Reference proteome</keyword>
<dbReference type="AlphaFoldDB" id="A0A840WT55"/>
<feature type="transmembrane region" description="Helical" evidence="6">
    <location>
        <begin position="211"/>
        <end position="232"/>
    </location>
</feature>
<dbReference type="InterPro" id="IPR050189">
    <property type="entry name" value="MFS_Efflux_Transporters"/>
</dbReference>
<dbReference type="PANTHER" id="PTHR43124">
    <property type="entry name" value="PURINE EFFLUX PUMP PBUE"/>
    <property type="match status" value="1"/>
</dbReference>
<sequence>MATAGQIVMRWRILSLLFLARVGMGLQFQTLASVGDDLIVAFGLDYTSIGLLIGLFMAPGVVLALPAGYLGRLISDREMAVLGLVALAAGGLISAFAGGGTGVGAGRMIAGIGFLIINLYFTKMVADWFDGREIATAMSILVMSWPFGIAMGQVGHAWLAEVYDWRLPFQVASLYCALAAAAVFFLYRAPDDLPAVTSGRAARLTGQEWRLIFSAGAAWGVFNAAYVTYLSFGPKVLEALGQTAIAAAGIISVGSWLMIGSGAACGQIVDRFGRRTLVLSVCMVGAVAALWLLSYPGAGLAASLLFGLVGMAPAGVIMALAGLALRPEVRAFGMGVFFTVYYAIMLATPPTAGAILDATGKPQGPIWLAMLLFASVVPLALAFQVIKSRPQGRPD</sequence>
<dbReference type="GO" id="GO:0005886">
    <property type="term" value="C:plasma membrane"/>
    <property type="evidence" value="ECO:0007669"/>
    <property type="project" value="UniProtKB-SubCell"/>
</dbReference>
<dbReference type="GO" id="GO:0022857">
    <property type="term" value="F:transmembrane transporter activity"/>
    <property type="evidence" value="ECO:0007669"/>
    <property type="project" value="InterPro"/>
</dbReference>
<feature type="transmembrane region" description="Helical" evidence="6">
    <location>
        <begin position="171"/>
        <end position="190"/>
    </location>
</feature>
<feature type="domain" description="Major facilitator superfamily (MFS) profile" evidence="7">
    <location>
        <begin position="13"/>
        <end position="392"/>
    </location>
</feature>
<feature type="transmembrane region" description="Helical" evidence="6">
    <location>
        <begin position="134"/>
        <end position="159"/>
    </location>
</feature>
<dbReference type="Gene3D" id="1.20.1250.20">
    <property type="entry name" value="MFS general substrate transporter like domains"/>
    <property type="match status" value="1"/>
</dbReference>
<comment type="subcellular location">
    <subcellularLocation>
        <location evidence="1">Cell membrane</location>
        <topology evidence="1">Multi-pass membrane protein</topology>
    </subcellularLocation>
</comment>
<comment type="caution">
    <text evidence="8">The sequence shown here is derived from an EMBL/GenBank/DDBJ whole genome shotgun (WGS) entry which is preliminary data.</text>
</comment>
<dbReference type="EMBL" id="JACIJS010000015">
    <property type="protein sequence ID" value="MBB5517183.1"/>
    <property type="molecule type" value="Genomic_DNA"/>
</dbReference>
<dbReference type="PANTHER" id="PTHR43124:SF3">
    <property type="entry name" value="CHLORAMPHENICOL EFFLUX PUMP RV0191"/>
    <property type="match status" value="1"/>
</dbReference>
<reference evidence="8 9" key="1">
    <citation type="submission" date="2020-08" db="EMBL/GenBank/DDBJ databases">
        <title>Genomic Encyclopedia of Type Strains, Phase IV (KMG-IV): sequencing the most valuable type-strain genomes for metagenomic binning, comparative biology and taxonomic classification.</title>
        <authorList>
            <person name="Goeker M."/>
        </authorList>
    </citation>
    <scope>NUCLEOTIDE SEQUENCE [LARGE SCALE GENOMIC DNA]</scope>
    <source>
        <strain evidence="8 9">DSM 103377</strain>
    </source>
</reference>
<evidence type="ECO:0000313" key="8">
    <source>
        <dbReference type="EMBL" id="MBB5517183.1"/>
    </source>
</evidence>
<dbReference type="SUPFAM" id="SSF103473">
    <property type="entry name" value="MFS general substrate transporter"/>
    <property type="match status" value="1"/>
</dbReference>
<dbReference type="InterPro" id="IPR020846">
    <property type="entry name" value="MFS_dom"/>
</dbReference>
<feature type="transmembrane region" description="Helical" evidence="6">
    <location>
        <begin position="49"/>
        <end position="67"/>
    </location>
</feature>
<keyword evidence="4 6" id="KW-1133">Transmembrane helix</keyword>
<feature type="transmembrane region" description="Helical" evidence="6">
    <location>
        <begin position="332"/>
        <end position="352"/>
    </location>
</feature>
<keyword evidence="3 6" id="KW-0812">Transmembrane</keyword>
<proteinExistence type="predicted"/>
<dbReference type="Pfam" id="PF07690">
    <property type="entry name" value="MFS_1"/>
    <property type="match status" value="1"/>
</dbReference>
<keyword evidence="2" id="KW-1003">Cell membrane</keyword>
<evidence type="ECO:0000259" key="7">
    <source>
        <dbReference type="PROSITE" id="PS50850"/>
    </source>
</evidence>
<evidence type="ECO:0000256" key="5">
    <source>
        <dbReference type="ARBA" id="ARBA00023136"/>
    </source>
</evidence>
<evidence type="ECO:0000256" key="2">
    <source>
        <dbReference type="ARBA" id="ARBA00022475"/>
    </source>
</evidence>
<feature type="transmembrane region" description="Helical" evidence="6">
    <location>
        <begin position="244"/>
        <end position="265"/>
    </location>
</feature>
<dbReference type="RefSeq" id="WP_246413997.1">
    <property type="nucleotide sequence ID" value="NZ_JACIJS010000015.1"/>
</dbReference>
<feature type="transmembrane region" description="Helical" evidence="6">
    <location>
        <begin position="104"/>
        <end position="122"/>
    </location>
</feature>
<protein>
    <submittedName>
        <fullName evidence="8">MFS family permease</fullName>
    </submittedName>
</protein>
<accession>A0A840WT55</accession>
<dbReference type="InterPro" id="IPR011701">
    <property type="entry name" value="MFS"/>
</dbReference>